<name>A0A8J8WEZ1_CHIOP</name>
<organism evidence="2 3">
    <name type="scientific">Chionoecetes opilio</name>
    <name type="common">Atlantic snow crab</name>
    <name type="synonym">Cancer opilio</name>
    <dbReference type="NCBI Taxonomy" id="41210"/>
    <lineage>
        <taxon>Eukaryota</taxon>
        <taxon>Metazoa</taxon>
        <taxon>Ecdysozoa</taxon>
        <taxon>Arthropoda</taxon>
        <taxon>Crustacea</taxon>
        <taxon>Multicrustacea</taxon>
        <taxon>Malacostraca</taxon>
        <taxon>Eumalacostraca</taxon>
        <taxon>Eucarida</taxon>
        <taxon>Decapoda</taxon>
        <taxon>Pleocyemata</taxon>
        <taxon>Brachyura</taxon>
        <taxon>Eubrachyura</taxon>
        <taxon>Majoidea</taxon>
        <taxon>Majidae</taxon>
        <taxon>Chionoecetes</taxon>
    </lineage>
</organism>
<evidence type="ECO:0000256" key="1">
    <source>
        <dbReference type="SAM" id="MobiDB-lite"/>
    </source>
</evidence>
<proteinExistence type="predicted"/>
<protein>
    <submittedName>
        <fullName evidence="2">Uncharacterized protein</fullName>
    </submittedName>
</protein>
<dbReference type="AlphaFoldDB" id="A0A8J8WEZ1"/>
<dbReference type="EMBL" id="JACEEZ010025624">
    <property type="protein sequence ID" value="KAG0699046.1"/>
    <property type="molecule type" value="Genomic_DNA"/>
</dbReference>
<evidence type="ECO:0000313" key="3">
    <source>
        <dbReference type="Proteomes" id="UP000770661"/>
    </source>
</evidence>
<evidence type="ECO:0000313" key="2">
    <source>
        <dbReference type="EMBL" id="KAG0699046.1"/>
    </source>
</evidence>
<feature type="region of interest" description="Disordered" evidence="1">
    <location>
        <begin position="133"/>
        <end position="157"/>
    </location>
</feature>
<comment type="caution">
    <text evidence="2">The sequence shown here is derived from an EMBL/GenBank/DDBJ whole genome shotgun (WGS) entry which is preliminary data.</text>
</comment>
<gene>
    <name evidence="2" type="ORF">GWK47_025909</name>
</gene>
<dbReference type="Proteomes" id="UP000770661">
    <property type="component" value="Unassembled WGS sequence"/>
</dbReference>
<reference evidence="2" key="1">
    <citation type="submission" date="2020-07" db="EMBL/GenBank/DDBJ databases">
        <title>The High-quality genome of the commercially important snow crab, Chionoecetes opilio.</title>
        <authorList>
            <person name="Jeong J.-H."/>
            <person name="Ryu S."/>
        </authorList>
    </citation>
    <scope>NUCLEOTIDE SEQUENCE</scope>
    <source>
        <strain evidence="2">MADBK_172401_WGS</strain>
        <tissue evidence="2">Digestive gland</tissue>
    </source>
</reference>
<keyword evidence="3" id="KW-1185">Reference proteome</keyword>
<accession>A0A8J8WEZ1</accession>
<sequence>MKNPQERSPSGERRRCPACGESECYRWASVQSVCKRHAGVAAIRGTSGSLCRPSPPRAALRLRPPIIAELHALPPVPVIVGSSEDGRRRARGDQLLTPSCLVSPTQSGGHWGASVLWRVRLLLGTRHIPRQLQATPTASHPRCRVQHPHSWEPSPVRSPWGLSSTRVHLHSRSPCSKPKPIAPRACKALRLVPSTFPALPFSPTVCAVEASDTPQDPTSPGNCHPHELVEENVDAPREMLLEHFGRTVGLPWEPRDRYQR</sequence>